<reference evidence="2" key="1">
    <citation type="submission" date="2023-03" db="EMBL/GenBank/DDBJ databases">
        <title>Massive genome expansion in bonnet fungi (Mycena s.s.) driven by repeated elements and novel gene families across ecological guilds.</title>
        <authorList>
            <consortium name="Lawrence Berkeley National Laboratory"/>
            <person name="Harder C.B."/>
            <person name="Miyauchi S."/>
            <person name="Viragh M."/>
            <person name="Kuo A."/>
            <person name="Thoen E."/>
            <person name="Andreopoulos B."/>
            <person name="Lu D."/>
            <person name="Skrede I."/>
            <person name="Drula E."/>
            <person name="Henrissat B."/>
            <person name="Morin E."/>
            <person name="Kohler A."/>
            <person name="Barry K."/>
            <person name="LaButti K."/>
            <person name="Morin E."/>
            <person name="Salamov A."/>
            <person name="Lipzen A."/>
            <person name="Mereny Z."/>
            <person name="Hegedus B."/>
            <person name="Baldrian P."/>
            <person name="Stursova M."/>
            <person name="Weitz H."/>
            <person name="Taylor A."/>
            <person name="Grigoriev I.V."/>
            <person name="Nagy L.G."/>
            <person name="Martin F."/>
            <person name="Kauserud H."/>
        </authorList>
    </citation>
    <scope>NUCLEOTIDE SEQUENCE</scope>
    <source>
        <strain evidence="2">CBHHK188m</strain>
    </source>
</reference>
<keyword evidence="1" id="KW-1133">Transmembrane helix</keyword>
<evidence type="ECO:0008006" key="4">
    <source>
        <dbReference type="Google" id="ProtNLM"/>
    </source>
</evidence>
<gene>
    <name evidence="2" type="ORF">DFH07DRAFT_972777</name>
</gene>
<dbReference type="PANTHER" id="PTHR37171:SF1">
    <property type="entry name" value="SERINE_THREONINE-PROTEIN KINASE YRZF-RELATED"/>
    <property type="match status" value="1"/>
</dbReference>
<dbReference type="InterPro" id="IPR011009">
    <property type="entry name" value="Kinase-like_dom_sf"/>
</dbReference>
<organism evidence="2 3">
    <name type="scientific">Mycena maculata</name>
    <dbReference type="NCBI Taxonomy" id="230809"/>
    <lineage>
        <taxon>Eukaryota</taxon>
        <taxon>Fungi</taxon>
        <taxon>Dikarya</taxon>
        <taxon>Basidiomycota</taxon>
        <taxon>Agaricomycotina</taxon>
        <taxon>Agaricomycetes</taxon>
        <taxon>Agaricomycetidae</taxon>
        <taxon>Agaricales</taxon>
        <taxon>Marasmiineae</taxon>
        <taxon>Mycenaceae</taxon>
        <taxon>Mycena</taxon>
    </lineage>
</organism>
<dbReference type="InterPro" id="IPR052396">
    <property type="entry name" value="Meiotic_Drive_Suppr_Kinase"/>
</dbReference>
<dbReference type="Gene3D" id="1.10.510.10">
    <property type="entry name" value="Transferase(Phosphotransferase) domain 1"/>
    <property type="match status" value="1"/>
</dbReference>
<accession>A0AAD7HFW0</accession>
<dbReference type="EMBL" id="JARJLG010000286">
    <property type="protein sequence ID" value="KAJ7719876.1"/>
    <property type="molecule type" value="Genomic_DNA"/>
</dbReference>
<dbReference type="PANTHER" id="PTHR37171">
    <property type="entry name" value="SERINE/THREONINE-PROTEIN KINASE YRZF-RELATED"/>
    <property type="match status" value="1"/>
</dbReference>
<dbReference type="Proteomes" id="UP001215280">
    <property type="component" value="Unassembled WGS sequence"/>
</dbReference>
<protein>
    <recommendedName>
        <fullName evidence="4">Protein kinase domain-containing protein</fullName>
    </recommendedName>
</protein>
<keyword evidence="3" id="KW-1185">Reference proteome</keyword>
<name>A0AAD7HFW0_9AGAR</name>
<proteinExistence type="predicted"/>
<evidence type="ECO:0000256" key="1">
    <source>
        <dbReference type="SAM" id="Phobius"/>
    </source>
</evidence>
<sequence length="267" mass="30089">MPLSPEFHAFIHSNHQAYVYRGKLDGETVIIKAYEELRFDGLLHEIRAYNRLRSLSTVPKVIGVFAPPDMAWAALVIEDRGTSLASEHRWETLPLNEHVAIYNAAANVHLAGIHHGDLEARNFVRDKDGYLWIVDFGHATVDHAYEPGVCVELIDLRQNLNLSFSIREPHDPGLPIFGHDAKICAQSRARQQWWAAPPAIMVTNAPFVLRPAAISLCFVTVLYAVLVRYFDLIVFPATVYVLSRKKLTRGILGMLAAVMFMFMISTI</sequence>
<keyword evidence="1" id="KW-0472">Membrane</keyword>
<dbReference type="AlphaFoldDB" id="A0AAD7HFW0"/>
<feature type="transmembrane region" description="Helical" evidence="1">
    <location>
        <begin position="207"/>
        <end position="226"/>
    </location>
</feature>
<keyword evidence="1" id="KW-0812">Transmembrane</keyword>
<evidence type="ECO:0000313" key="2">
    <source>
        <dbReference type="EMBL" id="KAJ7719876.1"/>
    </source>
</evidence>
<feature type="transmembrane region" description="Helical" evidence="1">
    <location>
        <begin position="247"/>
        <end position="265"/>
    </location>
</feature>
<dbReference type="SUPFAM" id="SSF56112">
    <property type="entry name" value="Protein kinase-like (PK-like)"/>
    <property type="match status" value="1"/>
</dbReference>
<evidence type="ECO:0000313" key="3">
    <source>
        <dbReference type="Proteomes" id="UP001215280"/>
    </source>
</evidence>
<comment type="caution">
    <text evidence="2">The sequence shown here is derived from an EMBL/GenBank/DDBJ whole genome shotgun (WGS) entry which is preliminary data.</text>
</comment>